<keyword evidence="2" id="KW-1185">Reference proteome</keyword>
<protein>
    <submittedName>
        <fullName evidence="1">Uncharacterized protein</fullName>
    </submittedName>
</protein>
<dbReference type="EMBL" id="CP075566">
    <property type="protein sequence ID" value="QVW25373.1"/>
    <property type="molecule type" value="Genomic_DNA"/>
</dbReference>
<evidence type="ECO:0000313" key="1">
    <source>
        <dbReference type="EMBL" id="QVW25373.1"/>
    </source>
</evidence>
<gene>
    <name evidence="1" type="ORF">KJF94_07305</name>
</gene>
<evidence type="ECO:0000313" key="2">
    <source>
        <dbReference type="Proteomes" id="UP000681155"/>
    </source>
</evidence>
<name>A0ABX8F4A5_9PSED</name>
<proteinExistence type="predicted"/>
<dbReference type="Proteomes" id="UP000681155">
    <property type="component" value="Chromosome"/>
</dbReference>
<accession>A0ABX8F4A5</accession>
<reference evidence="1 2" key="1">
    <citation type="submission" date="2021-05" db="EMBL/GenBank/DDBJ databases">
        <title>Complete genome of the cytokinin-producing biocontrol strain Pseudomonas fluorescens G20-18.</title>
        <authorList>
            <person name="Nielsen T.K."/>
            <person name="Mekureyaw M.F."/>
            <person name="Hansen L.H."/>
            <person name="Nicolaisen M.H."/>
            <person name="Roitsch T.G."/>
            <person name="Hennessy R.C."/>
        </authorList>
    </citation>
    <scope>NUCLEOTIDE SEQUENCE [LARGE SCALE GENOMIC DNA]</scope>
    <source>
        <strain evidence="1 2">G20-18</strain>
    </source>
</reference>
<dbReference type="RefSeq" id="WP_214382249.1">
    <property type="nucleotide sequence ID" value="NZ_CP075566.1"/>
</dbReference>
<organism evidence="1 2">
    <name type="scientific">Pseudomonas hormoni</name>
    <dbReference type="NCBI Taxonomy" id="3093767"/>
    <lineage>
        <taxon>Bacteria</taxon>
        <taxon>Pseudomonadati</taxon>
        <taxon>Pseudomonadota</taxon>
        <taxon>Gammaproteobacteria</taxon>
        <taxon>Pseudomonadales</taxon>
        <taxon>Pseudomonadaceae</taxon>
        <taxon>Pseudomonas</taxon>
    </lineage>
</organism>
<sequence>MKVEELIEKLQTLDPSLEVLVTSEDADVVTPGYLVRPFEIYDVSAFNVELSRDDARRPQLAAATEGEGRKFAIIEISSNL</sequence>